<dbReference type="GO" id="GO:0016747">
    <property type="term" value="F:acyltransferase activity, transferring groups other than amino-acyl groups"/>
    <property type="evidence" value="ECO:0007669"/>
    <property type="project" value="InterPro"/>
</dbReference>
<reference evidence="2" key="1">
    <citation type="submission" date="2023-11" db="EMBL/GenBank/DDBJ databases">
        <authorList>
            <person name="De Vega J J."/>
            <person name="De Vega J J."/>
        </authorList>
    </citation>
    <scope>NUCLEOTIDE SEQUENCE</scope>
</reference>
<comment type="caution">
    <text evidence="2">The sequence shown here is derived from an EMBL/GenBank/DDBJ whole genome shotgun (WGS) entry which is preliminary data.</text>
</comment>
<dbReference type="PANTHER" id="PTHR43328:SF1">
    <property type="entry name" value="N-ACETYLTRANSFERASE DOMAIN-CONTAINING PROTEIN"/>
    <property type="match status" value="1"/>
</dbReference>
<feature type="non-terminal residue" evidence="2">
    <location>
        <position position="1"/>
    </location>
</feature>
<gene>
    <name evidence="2" type="ORF">MYCIT1_LOCUS28823</name>
</gene>
<name>A0AAD2HN73_9AGAR</name>
<dbReference type="Pfam" id="PF13302">
    <property type="entry name" value="Acetyltransf_3"/>
    <property type="match status" value="1"/>
</dbReference>
<keyword evidence="3" id="KW-1185">Reference proteome</keyword>
<dbReference type="Gene3D" id="3.40.630.30">
    <property type="match status" value="1"/>
</dbReference>
<proteinExistence type="predicted"/>
<organism evidence="2 3">
    <name type="scientific">Mycena citricolor</name>
    <dbReference type="NCBI Taxonomy" id="2018698"/>
    <lineage>
        <taxon>Eukaryota</taxon>
        <taxon>Fungi</taxon>
        <taxon>Dikarya</taxon>
        <taxon>Basidiomycota</taxon>
        <taxon>Agaricomycotina</taxon>
        <taxon>Agaricomycetes</taxon>
        <taxon>Agaricomycetidae</taxon>
        <taxon>Agaricales</taxon>
        <taxon>Marasmiineae</taxon>
        <taxon>Mycenaceae</taxon>
        <taxon>Mycena</taxon>
    </lineage>
</organism>
<accession>A0AAD2HN73</accession>
<dbReference type="PANTHER" id="PTHR43328">
    <property type="entry name" value="ACETYLTRANSFERASE-RELATED"/>
    <property type="match status" value="1"/>
</dbReference>
<evidence type="ECO:0000313" key="3">
    <source>
        <dbReference type="Proteomes" id="UP001295794"/>
    </source>
</evidence>
<evidence type="ECO:0000259" key="1">
    <source>
        <dbReference type="Pfam" id="PF13302"/>
    </source>
</evidence>
<dbReference type="AlphaFoldDB" id="A0AAD2HN73"/>
<dbReference type="EMBL" id="CAVNYO010000434">
    <property type="protein sequence ID" value="CAK5279028.1"/>
    <property type="molecule type" value="Genomic_DNA"/>
</dbReference>
<dbReference type="SUPFAM" id="SSF55729">
    <property type="entry name" value="Acyl-CoA N-acyltransferases (Nat)"/>
    <property type="match status" value="1"/>
</dbReference>
<evidence type="ECO:0000313" key="2">
    <source>
        <dbReference type="EMBL" id="CAK5279028.1"/>
    </source>
</evidence>
<sequence length="322" mass="35509">ETPWEPSSCSGSKGSCGHVCNLITRDGITSDSFQLRVTRFSFNNGARAQTIFFPPFNPREYNRAMPIALSTNPLTGELYFRLPLPHSNFILTPPRASDAESLMHIIRDPAVHTWLARPSAEWGLDDAQMLNDAHIAQARSVLQAMQEGDGLGFFGDCPLRAIREVGQPDAADVHVGNVSIKRCGWFDVASPQREALIALNDARAVGDGDIVWQVSDFLAPKHHRRGIMTAALSALLAAWFVPRMNVRKMHVCVCLGNAGSVRVLEKLGFVLSATVEDFLLVRGEKRGLQVLDWDYEDALLDLPGLAVQLSSPYNTIPKKELH</sequence>
<dbReference type="Proteomes" id="UP001295794">
    <property type="component" value="Unassembled WGS sequence"/>
</dbReference>
<dbReference type="InterPro" id="IPR000182">
    <property type="entry name" value="GNAT_dom"/>
</dbReference>
<dbReference type="InterPro" id="IPR016181">
    <property type="entry name" value="Acyl_CoA_acyltransferase"/>
</dbReference>
<protein>
    <recommendedName>
        <fullName evidence="1">N-acetyltransferase domain-containing protein</fullName>
    </recommendedName>
</protein>
<feature type="domain" description="N-acetyltransferase" evidence="1">
    <location>
        <begin position="89"/>
        <end position="270"/>
    </location>
</feature>